<name>A0A173SR02_ANAHA</name>
<evidence type="ECO:0000313" key="7">
    <source>
        <dbReference type="Proteomes" id="UP000095564"/>
    </source>
</evidence>
<evidence type="ECO:0000313" key="8">
    <source>
        <dbReference type="Proteomes" id="UP000095598"/>
    </source>
</evidence>
<organism evidence="2 8">
    <name type="scientific">Anaerostipes hadrus</name>
    <dbReference type="NCBI Taxonomy" id="649756"/>
    <lineage>
        <taxon>Bacteria</taxon>
        <taxon>Bacillati</taxon>
        <taxon>Bacillota</taxon>
        <taxon>Clostridia</taxon>
        <taxon>Lachnospirales</taxon>
        <taxon>Lachnospiraceae</taxon>
        <taxon>Anaerostipes</taxon>
    </lineage>
</organism>
<dbReference type="Proteomes" id="UP000095564">
    <property type="component" value="Unassembled WGS sequence"/>
</dbReference>
<evidence type="ECO:0000256" key="1">
    <source>
        <dbReference type="SAM" id="Phobius"/>
    </source>
</evidence>
<reference evidence="5" key="2">
    <citation type="submission" date="2023-08" db="EMBL/GenBank/DDBJ databases">
        <title>Complete Genome Sequences of butyrate producing Anaerostipes hadrus strains BA1 and GIF7 isolated from the terminal ileum of a healthy lean male.</title>
        <authorList>
            <person name="Low A."/>
            <person name="Sheludchenko M."/>
            <person name="Cheng H.E."/>
            <person name="Koh X.Q."/>
            <person name="Lee J."/>
        </authorList>
    </citation>
    <scope>NUCLEOTIDE SEQUENCE</scope>
    <source>
        <strain evidence="5">BA1</strain>
    </source>
</reference>
<accession>A0A173SR02</accession>
<protein>
    <submittedName>
        <fullName evidence="2">Uncharacterized protein</fullName>
    </submittedName>
</protein>
<dbReference type="AlphaFoldDB" id="A0A173SR02"/>
<evidence type="ECO:0000313" key="6">
    <source>
        <dbReference type="Proteomes" id="UP000095553"/>
    </source>
</evidence>
<keyword evidence="1" id="KW-1133">Transmembrane helix</keyword>
<keyword evidence="1" id="KW-0812">Transmembrane</keyword>
<evidence type="ECO:0000313" key="5">
    <source>
        <dbReference type="EMBL" id="WMD16689.1"/>
    </source>
</evidence>
<proteinExistence type="predicted"/>
<keyword evidence="1" id="KW-0472">Membrane</keyword>
<dbReference type="Proteomes" id="UP000095598">
    <property type="component" value="Unassembled WGS sequence"/>
</dbReference>
<dbReference type="EMBL" id="CYXT01000009">
    <property type="protein sequence ID" value="CUM92217.1"/>
    <property type="molecule type" value="Genomic_DNA"/>
</dbReference>
<dbReference type="EMBL" id="CZAU01000009">
    <property type="protein sequence ID" value="CUP35125.1"/>
    <property type="molecule type" value="Genomic_DNA"/>
</dbReference>
<dbReference type="EMBL" id="CP132968">
    <property type="protein sequence ID" value="WMD16689.1"/>
    <property type="molecule type" value="Genomic_DNA"/>
</dbReference>
<dbReference type="EMBL" id="CYXY01000026">
    <property type="protein sequence ID" value="CUN17229.1"/>
    <property type="molecule type" value="Genomic_DNA"/>
</dbReference>
<dbReference type="OrthoDB" id="9815367at2"/>
<feature type="transmembrane region" description="Helical" evidence="1">
    <location>
        <begin position="15"/>
        <end position="32"/>
    </location>
</feature>
<sequence length="111" mass="13124">MRNRFQKQRKIDNKIRIFLPVMICGIMVAVLWNSSSQIFRETKKRQEESLKEAVIKGAVQCYSVEGRYPESLSYMEKHYGLEYDKDEFVISYEIIGSNRMPQVTVIPLNER</sequence>
<dbReference type="Proteomes" id="UP000095553">
    <property type="component" value="Unassembled WGS sequence"/>
</dbReference>
<reference evidence="6 7" key="1">
    <citation type="submission" date="2015-09" db="EMBL/GenBank/DDBJ databases">
        <authorList>
            <consortium name="Pathogen Informatics"/>
        </authorList>
    </citation>
    <scope>NUCLEOTIDE SEQUENCE [LARGE SCALE GENOMIC DNA]</scope>
    <source>
        <strain evidence="2 8">2789STDY5608868</strain>
        <strain evidence="4 7">2789STDY5834908</strain>
        <strain evidence="3 6">2789STDY5834959</strain>
    </source>
</reference>
<gene>
    <name evidence="2" type="ORF">ERS852425_01475</name>
    <name evidence="4" type="ORF">ERS852520_01154</name>
    <name evidence="3" type="ORF">ERS852571_02969</name>
    <name evidence="5" type="ORF">RBI15_00915</name>
</gene>
<evidence type="ECO:0000313" key="3">
    <source>
        <dbReference type="EMBL" id="CUN17229.1"/>
    </source>
</evidence>
<evidence type="ECO:0000313" key="4">
    <source>
        <dbReference type="EMBL" id="CUP35125.1"/>
    </source>
</evidence>
<dbReference type="GeneID" id="92739925"/>
<evidence type="ECO:0000313" key="2">
    <source>
        <dbReference type="EMBL" id="CUM92217.1"/>
    </source>
</evidence>
<dbReference type="RefSeq" id="WP_009203755.1">
    <property type="nucleotide sequence ID" value="NZ_BAABYN010000001.1"/>
</dbReference>
<dbReference type="Proteomes" id="UP001243496">
    <property type="component" value="Chromosome"/>
</dbReference>